<keyword evidence="6" id="KW-0675">Receptor</keyword>
<feature type="transmembrane region" description="Helical" evidence="8">
    <location>
        <begin position="288"/>
        <end position="310"/>
    </location>
</feature>
<gene>
    <name evidence="10" type="ORF">PMEA_00023326</name>
</gene>
<dbReference type="PANTHER" id="PTHR24238">
    <property type="entry name" value="G-PROTEIN COUPLED RECEPTOR"/>
    <property type="match status" value="1"/>
</dbReference>
<feature type="transmembrane region" description="Helical" evidence="8">
    <location>
        <begin position="252"/>
        <end position="273"/>
    </location>
</feature>
<keyword evidence="11" id="KW-1185">Reference proteome</keyword>
<dbReference type="PROSITE" id="PS50262">
    <property type="entry name" value="G_PROTEIN_RECEP_F1_2"/>
    <property type="match status" value="1"/>
</dbReference>
<proteinExistence type="predicted"/>
<evidence type="ECO:0000256" key="1">
    <source>
        <dbReference type="ARBA" id="ARBA00004141"/>
    </source>
</evidence>
<comment type="caution">
    <text evidence="10">The sequence shown here is derived from an EMBL/GenBank/DDBJ whole genome shotgun (WGS) entry which is preliminary data.</text>
</comment>
<sequence length="353" mass="39915">MGSTQTLERIVASSDTVSNFSHLNNNTEAIDDIYVFTPAGDTAKLVLCSVLLAVNKAAFRASRFLNNIRLYLRSLALSDIFTSGVALPLLCTQVLFDVFQSGWPCKIARYFQLVFPTITLNNLMVISLEKYLSTRRIPRTFSIETVRKMIIGAWVFGVLIMLVSVAPYNGMRLSLNETHFTIVCRNDENFYPFRATMLLFPLQYILPSIFVNFINISLIKTVWRRSKTRVGNGTTNAFKTQLTATRIKGTSLLIAITFSFTIPCIFFIANIAYTQMAKPQRAFAVDYIIRYAAGGFAFGSSVINFTICLAQMKDFREFLKSFLVIKGRKRGRPRITDRTKVLTAFPLLRDQPS</sequence>
<evidence type="ECO:0000256" key="8">
    <source>
        <dbReference type="SAM" id="Phobius"/>
    </source>
</evidence>
<dbReference type="Pfam" id="PF00001">
    <property type="entry name" value="7tm_1"/>
    <property type="match status" value="1"/>
</dbReference>
<accession>A0AAU9XGT4</accession>
<evidence type="ECO:0000256" key="5">
    <source>
        <dbReference type="ARBA" id="ARBA00023136"/>
    </source>
</evidence>
<evidence type="ECO:0000256" key="2">
    <source>
        <dbReference type="ARBA" id="ARBA00022692"/>
    </source>
</evidence>
<feature type="transmembrane region" description="Helical" evidence="8">
    <location>
        <begin position="70"/>
        <end position="90"/>
    </location>
</feature>
<evidence type="ECO:0000313" key="10">
    <source>
        <dbReference type="EMBL" id="CAH3147318.1"/>
    </source>
</evidence>
<keyword evidence="2 8" id="KW-0812">Transmembrane</keyword>
<feature type="transmembrane region" description="Helical" evidence="8">
    <location>
        <begin position="149"/>
        <end position="168"/>
    </location>
</feature>
<evidence type="ECO:0000256" key="3">
    <source>
        <dbReference type="ARBA" id="ARBA00022989"/>
    </source>
</evidence>
<evidence type="ECO:0000256" key="6">
    <source>
        <dbReference type="ARBA" id="ARBA00023170"/>
    </source>
</evidence>
<dbReference type="Proteomes" id="UP001159428">
    <property type="component" value="Unassembled WGS sequence"/>
</dbReference>
<evidence type="ECO:0000313" key="11">
    <source>
        <dbReference type="Proteomes" id="UP001159428"/>
    </source>
</evidence>
<dbReference type="GO" id="GO:0005886">
    <property type="term" value="C:plasma membrane"/>
    <property type="evidence" value="ECO:0007669"/>
    <property type="project" value="TreeGrafter"/>
</dbReference>
<keyword evidence="3 8" id="KW-1133">Transmembrane helix</keyword>
<dbReference type="GO" id="GO:0008188">
    <property type="term" value="F:neuropeptide receptor activity"/>
    <property type="evidence" value="ECO:0007669"/>
    <property type="project" value="TreeGrafter"/>
</dbReference>
<dbReference type="Gene3D" id="1.20.1070.10">
    <property type="entry name" value="Rhodopsin 7-helix transmembrane proteins"/>
    <property type="match status" value="1"/>
</dbReference>
<dbReference type="InterPro" id="IPR017452">
    <property type="entry name" value="GPCR_Rhodpsn_7TM"/>
</dbReference>
<comment type="subcellular location">
    <subcellularLocation>
        <location evidence="1">Membrane</location>
        <topology evidence="1">Multi-pass membrane protein</topology>
    </subcellularLocation>
</comment>
<dbReference type="AlphaFoldDB" id="A0AAU9XGT4"/>
<dbReference type="CDD" id="cd00637">
    <property type="entry name" value="7tm_classA_rhodopsin-like"/>
    <property type="match status" value="1"/>
</dbReference>
<evidence type="ECO:0000256" key="4">
    <source>
        <dbReference type="ARBA" id="ARBA00023040"/>
    </source>
</evidence>
<dbReference type="EMBL" id="CALNXJ010000043">
    <property type="protein sequence ID" value="CAH3147318.1"/>
    <property type="molecule type" value="Genomic_DNA"/>
</dbReference>
<evidence type="ECO:0000259" key="9">
    <source>
        <dbReference type="PROSITE" id="PS50262"/>
    </source>
</evidence>
<feature type="transmembrane region" description="Helical" evidence="8">
    <location>
        <begin position="198"/>
        <end position="219"/>
    </location>
</feature>
<dbReference type="SUPFAM" id="SSF81321">
    <property type="entry name" value="Family A G protein-coupled receptor-like"/>
    <property type="match status" value="1"/>
</dbReference>
<evidence type="ECO:0000256" key="7">
    <source>
        <dbReference type="ARBA" id="ARBA00023224"/>
    </source>
</evidence>
<keyword evidence="4" id="KW-0297">G-protein coupled receptor</keyword>
<name>A0AAU9XGT4_9CNID</name>
<dbReference type="PANTHER" id="PTHR24238:SF57">
    <property type="entry name" value="G-PROTEIN COUPLED RECEPTOR 83"/>
    <property type="match status" value="1"/>
</dbReference>
<keyword evidence="7" id="KW-0807">Transducer</keyword>
<protein>
    <recommendedName>
        <fullName evidence="9">G-protein coupled receptors family 1 profile domain-containing protein</fullName>
    </recommendedName>
</protein>
<feature type="transmembrane region" description="Helical" evidence="8">
    <location>
        <begin position="110"/>
        <end position="128"/>
    </location>
</feature>
<keyword evidence="5 8" id="KW-0472">Membrane</keyword>
<reference evidence="10 11" key="1">
    <citation type="submission" date="2022-05" db="EMBL/GenBank/DDBJ databases">
        <authorList>
            <consortium name="Genoscope - CEA"/>
            <person name="William W."/>
        </authorList>
    </citation>
    <scope>NUCLEOTIDE SEQUENCE [LARGE SCALE GENOMIC DNA]</scope>
</reference>
<organism evidence="10 11">
    <name type="scientific">Pocillopora meandrina</name>
    <dbReference type="NCBI Taxonomy" id="46732"/>
    <lineage>
        <taxon>Eukaryota</taxon>
        <taxon>Metazoa</taxon>
        <taxon>Cnidaria</taxon>
        <taxon>Anthozoa</taxon>
        <taxon>Hexacorallia</taxon>
        <taxon>Scleractinia</taxon>
        <taxon>Astrocoeniina</taxon>
        <taxon>Pocilloporidae</taxon>
        <taxon>Pocillopora</taxon>
    </lineage>
</organism>
<dbReference type="InterPro" id="IPR000276">
    <property type="entry name" value="GPCR_Rhodpsn"/>
</dbReference>
<feature type="domain" description="G-protein coupled receptors family 1 profile" evidence="9">
    <location>
        <begin position="43"/>
        <end position="262"/>
    </location>
</feature>